<sequence>MKISVLDREVLIGIFCRNPNNTLTLLNNLHLCATRSSVLPFGSSTFKVTIIAKMNDEYSMIIDDLIKALRGRLLSLKSQKMLK</sequence>
<evidence type="ECO:0000313" key="2">
    <source>
        <dbReference type="Proteomes" id="UP000501690"/>
    </source>
</evidence>
<accession>A0A4D6NHK6</accession>
<keyword evidence="2" id="KW-1185">Reference proteome</keyword>
<proteinExistence type="predicted"/>
<evidence type="ECO:0000313" key="1">
    <source>
        <dbReference type="EMBL" id="QCE12442.1"/>
    </source>
</evidence>
<dbReference type="Proteomes" id="UP000501690">
    <property type="component" value="Linkage Group LG10"/>
</dbReference>
<dbReference type="PANTHER" id="PTHR45959:SF2">
    <property type="entry name" value="BHLH TRANSCRIPTION FACTOR"/>
    <property type="match status" value="1"/>
</dbReference>
<dbReference type="EMBL" id="CP039354">
    <property type="protein sequence ID" value="QCE12442.1"/>
    <property type="molecule type" value="Genomic_DNA"/>
</dbReference>
<dbReference type="PANTHER" id="PTHR45959">
    <property type="entry name" value="BHLH TRANSCRIPTION FACTOR"/>
    <property type="match status" value="1"/>
</dbReference>
<dbReference type="AlphaFoldDB" id="A0A4D6NHK6"/>
<gene>
    <name evidence="1" type="ORF">DEO72_LG10g3686</name>
</gene>
<reference evidence="1 2" key="1">
    <citation type="submission" date="2019-04" db="EMBL/GenBank/DDBJ databases">
        <title>An improved genome assembly and genetic linkage map for asparagus bean, Vigna unguiculata ssp. sesquipedialis.</title>
        <authorList>
            <person name="Xia Q."/>
            <person name="Zhang R."/>
            <person name="Dong Y."/>
        </authorList>
    </citation>
    <scope>NUCLEOTIDE SEQUENCE [LARGE SCALE GENOMIC DNA]</scope>
    <source>
        <tissue evidence="1">Leaf</tissue>
    </source>
</reference>
<name>A0A4D6NHK6_VIGUN</name>
<organism evidence="1 2">
    <name type="scientific">Vigna unguiculata</name>
    <name type="common">Cowpea</name>
    <dbReference type="NCBI Taxonomy" id="3917"/>
    <lineage>
        <taxon>Eukaryota</taxon>
        <taxon>Viridiplantae</taxon>
        <taxon>Streptophyta</taxon>
        <taxon>Embryophyta</taxon>
        <taxon>Tracheophyta</taxon>
        <taxon>Spermatophyta</taxon>
        <taxon>Magnoliopsida</taxon>
        <taxon>eudicotyledons</taxon>
        <taxon>Gunneridae</taxon>
        <taxon>Pentapetalae</taxon>
        <taxon>rosids</taxon>
        <taxon>fabids</taxon>
        <taxon>Fabales</taxon>
        <taxon>Fabaceae</taxon>
        <taxon>Papilionoideae</taxon>
        <taxon>50 kb inversion clade</taxon>
        <taxon>NPAAA clade</taxon>
        <taxon>indigoferoid/millettioid clade</taxon>
        <taxon>Phaseoleae</taxon>
        <taxon>Vigna</taxon>
    </lineage>
</organism>
<dbReference type="InterPro" id="IPR052610">
    <property type="entry name" value="bHLH_transcription_regulator"/>
</dbReference>
<protein>
    <submittedName>
        <fullName evidence="1">Uncharacterized protein</fullName>
    </submittedName>
</protein>